<feature type="transmembrane region" description="Helical" evidence="1">
    <location>
        <begin position="40"/>
        <end position="61"/>
    </location>
</feature>
<evidence type="ECO:0000313" key="3">
    <source>
        <dbReference type="Proteomes" id="UP000681610"/>
    </source>
</evidence>
<keyword evidence="1" id="KW-0812">Transmembrane</keyword>
<dbReference type="EMBL" id="JAGDYP010000002">
    <property type="protein sequence ID" value="MBO1883344.1"/>
    <property type="molecule type" value="Genomic_DNA"/>
</dbReference>
<feature type="transmembrane region" description="Helical" evidence="1">
    <location>
        <begin position="81"/>
        <end position="99"/>
    </location>
</feature>
<dbReference type="InterPro" id="IPR025250">
    <property type="entry name" value="DUF4199"/>
</dbReference>
<organism evidence="2 3">
    <name type="scientific">Capnocytophaga bilenii</name>
    <dbReference type="NCBI Taxonomy" id="2819369"/>
    <lineage>
        <taxon>Bacteria</taxon>
        <taxon>Pseudomonadati</taxon>
        <taxon>Bacteroidota</taxon>
        <taxon>Flavobacteriia</taxon>
        <taxon>Flavobacteriales</taxon>
        <taxon>Flavobacteriaceae</taxon>
        <taxon>Capnocytophaga</taxon>
    </lineage>
</organism>
<keyword evidence="1" id="KW-1133">Transmembrane helix</keyword>
<protein>
    <submittedName>
        <fullName evidence="2">DUF4199 domain-containing protein</fullName>
    </submittedName>
</protein>
<comment type="caution">
    <text evidence="2">The sequence shown here is derived from an EMBL/GenBank/DDBJ whole genome shotgun (WGS) entry which is preliminary data.</text>
</comment>
<sequence>MEKNVDLKSIVLKYGLFLGLASIAFHVLQYVTDLLYTDEFAVSALLLVVWVVISAAILVAALEQYKKDNGGLLTVGDGAKVGVLAGLIAGVLYGGYMLLYTNVLDPNYYDKVVDLAMKQMSAFAGSMSEEQFETVREALYLRKPSDVANFISAFITSIVCGVILGVIIGAIKKSKPIR</sequence>
<evidence type="ECO:0000313" key="2">
    <source>
        <dbReference type="EMBL" id="MBO1883344.1"/>
    </source>
</evidence>
<keyword evidence="1" id="KW-0472">Membrane</keyword>
<dbReference type="Pfam" id="PF13858">
    <property type="entry name" value="DUF4199"/>
    <property type="match status" value="1"/>
</dbReference>
<gene>
    <name evidence="2" type="ORF">J4N46_02635</name>
</gene>
<feature type="transmembrane region" description="Helical" evidence="1">
    <location>
        <begin position="12"/>
        <end position="28"/>
    </location>
</feature>
<proteinExistence type="predicted"/>
<name>A0ABS3PVJ8_9FLAO</name>
<reference evidence="2 3" key="1">
    <citation type="submission" date="2021-03" db="EMBL/GenBank/DDBJ databases">
        <title>Isolation and description of Capnocytophaga bilenii sp. nov., a novel Capnocytophaga species, isolated from a gingivitis subject.</title>
        <authorList>
            <person name="Antezack A."/>
            <person name="Monnet-Corti V."/>
            <person name="La Scola B."/>
        </authorList>
    </citation>
    <scope>NUCLEOTIDE SEQUENCE [LARGE SCALE GENOMIC DNA]</scope>
    <source>
        <strain evidence="2 3">Marseille-Q4570</strain>
    </source>
</reference>
<feature type="transmembrane region" description="Helical" evidence="1">
    <location>
        <begin position="150"/>
        <end position="171"/>
    </location>
</feature>
<keyword evidence="3" id="KW-1185">Reference proteome</keyword>
<accession>A0ABS3PVJ8</accession>
<dbReference type="Proteomes" id="UP000681610">
    <property type="component" value="Unassembled WGS sequence"/>
</dbReference>
<evidence type="ECO:0000256" key="1">
    <source>
        <dbReference type="SAM" id="Phobius"/>
    </source>
</evidence>
<dbReference type="RefSeq" id="WP_208058057.1">
    <property type="nucleotide sequence ID" value="NZ_JAGDYP010000002.1"/>
</dbReference>